<gene>
    <name evidence="1" type="ORF">SAMN04488096_107118</name>
</gene>
<organism evidence="1 2">
    <name type="scientific">Mesonia phycicola</name>
    <dbReference type="NCBI Taxonomy" id="579105"/>
    <lineage>
        <taxon>Bacteria</taxon>
        <taxon>Pseudomonadati</taxon>
        <taxon>Bacteroidota</taxon>
        <taxon>Flavobacteriia</taxon>
        <taxon>Flavobacteriales</taxon>
        <taxon>Flavobacteriaceae</taxon>
        <taxon>Mesonia</taxon>
    </lineage>
</organism>
<dbReference type="GO" id="GO:0016627">
    <property type="term" value="F:oxidoreductase activity, acting on the CH-CH group of donors"/>
    <property type="evidence" value="ECO:0007669"/>
    <property type="project" value="InterPro"/>
</dbReference>
<dbReference type="Gene3D" id="1.10.540.10">
    <property type="entry name" value="Acyl-CoA dehydrogenase/oxidase, N-terminal domain"/>
    <property type="match status" value="1"/>
</dbReference>
<dbReference type="SUPFAM" id="SSF56645">
    <property type="entry name" value="Acyl-CoA dehydrogenase NM domain-like"/>
    <property type="match status" value="1"/>
</dbReference>
<dbReference type="AlphaFoldDB" id="A0A1M6G3T8"/>
<dbReference type="RefSeq" id="WP_073152081.1">
    <property type="nucleotide sequence ID" value="NZ_FQYY01000007.1"/>
</dbReference>
<accession>A0A1M6G3T8</accession>
<dbReference type="InterPro" id="IPR046373">
    <property type="entry name" value="Acyl-CoA_Oxase/DH_mid-dom_sf"/>
</dbReference>
<evidence type="ECO:0008006" key="3">
    <source>
        <dbReference type="Google" id="ProtNLM"/>
    </source>
</evidence>
<evidence type="ECO:0000313" key="2">
    <source>
        <dbReference type="Proteomes" id="UP000184225"/>
    </source>
</evidence>
<dbReference type="STRING" id="579105.SAMN04488096_107118"/>
<dbReference type="OrthoDB" id="1170793at2"/>
<dbReference type="Proteomes" id="UP000184225">
    <property type="component" value="Unassembled WGS sequence"/>
</dbReference>
<sequence>MWKNAIAAIKNNDKDWIFKHQSEFSKFFISENVKPTGKLSTEALQAHYQEKLFKLFLPENYNGLALPLTKGAKIIENASILDSNWGWLLGIGVGGAYFADYCEPKTAQKFFSPPEALVAGSGKPTSSIEKQGSNFLISGEWNYCSGSEQASLFTAVVQKNNKITAFILPTKLGKIKKDWNAIGLPLTCSHTIVAKKAIIPNHYFFDLEKAPRQNKYPISSYSFLAFAMACFAPVISGITQGLCAEIEKFIAQKKDTWQKHQPQRYSYLVEKMDTFQQKQAELILHFYTNLDKSWKNHLNNKENNEEEVINSGRALADFNYSEVGKIIPQLGMQVLHKTNIIQQKYQDLQTAYQHMIFRNYL</sequence>
<dbReference type="EMBL" id="FQYY01000007">
    <property type="protein sequence ID" value="SHJ04645.1"/>
    <property type="molecule type" value="Genomic_DNA"/>
</dbReference>
<dbReference type="PIRSF" id="PIRSF016578">
    <property type="entry name" value="HsaA"/>
    <property type="match status" value="1"/>
</dbReference>
<proteinExistence type="predicted"/>
<name>A0A1M6G3T8_9FLAO</name>
<evidence type="ECO:0000313" key="1">
    <source>
        <dbReference type="EMBL" id="SHJ04645.1"/>
    </source>
</evidence>
<dbReference type="GO" id="GO:0050660">
    <property type="term" value="F:flavin adenine dinucleotide binding"/>
    <property type="evidence" value="ECO:0007669"/>
    <property type="project" value="InterPro"/>
</dbReference>
<reference evidence="1 2" key="1">
    <citation type="submission" date="2016-11" db="EMBL/GenBank/DDBJ databases">
        <authorList>
            <person name="Jaros S."/>
            <person name="Januszkiewicz K."/>
            <person name="Wedrychowicz H."/>
        </authorList>
    </citation>
    <scope>NUCLEOTIDE SEQUENCE [LARGE SCALE GENOMIC DNA]</scope>
    <source>
        <strain evidence="1 2">DSM 21425</strain>
    </source>
</reference>
<dbReference type="Gene3D" id="2.40.110.10">
    <property type="entry name" value="Butyryl-CoA Dehydrogenase, subunit A, domain 2"/>
    <property type="match status" value="1"/>
</dbReference>
<protein>
    <recommendedName>
        <fullName evidence="3">Acyl-CoA dehydrogenase</fullName>
    </recommendedName>
</protein>
<dbReference type="InterPro" id="IPR009100">
    <property type="entry name" value="AcylCoA_DH/oxidase_NM_dom_sf"/>
</dbReference>
<dbReference type="InterPro" id="IPR037069">
    <property type="entry name" value="AcylCoA_DH/ox_N_sf"/>
</dbReference>
<keyword evidence="2" id="KW-1185">Reference proteome</keyword>